<dbReference type="KEGG" id="vpy:HZI73_00555"/>
<evidence type="ECO:0000313" key="1">
    <source>
        <dbReference type="EMBL" id="QUI20889.1"/>
    </source>
</evidence>
<gene>
    <name evidence="1" type="ORF">HZI73_00555</name>
</gene>
<dbReference type="Proteomes" id="UP000683246">
    <property type="component" value="Chromosome"/>
</dbReference>
<proteinExistence type="predicted"/>
<reference evidence="1" key="1">
    <citation type="submission" date="2020-07" db="EMBL/GenBank/DDBJ databases">
        <title>Vallitalea pronyensis genome.</title>
        <authorList>
            <person name="Postec A."/>
        </authorList>
    </citation>
    <scope>NUCLEOTIDE SEQUENCE</scope>
    <source>
        <strain evidence="1">FatNI3</strain>
    </source>
</reference>
<accession>A0A8J8MFZ5</accession>
<protein>
    <submittedName>
        <fullName evidence="1">Uncharacterized protein</fullName>
    </submittedName>
</protein>
<organism evidence="1 2">
    <name type="scientific">Vallitalea pronyensis</name>
    <dbReference type="NCBI Taxonomy" id="1348613"/>
    <lineage>
        <taxon>Bacteria</taxon>
        <taxon>Bacillati</taxon>
        <taxon>Bacillota</taxon>
        <taxon>Clostridia</taxon>
        <taxon>Lachnospirales</taxon>
        <taxon>Vallitaleaceae</taxon>
        <taxon>Vallitalea</taxon>
    </lineage>
</organism>
<sequence length="47" mass="5435">MDNKHANDPLVAYIEFTITITPKFYKDDSVQIISENQLLIFILGFMS</sequence>
<dbReference type="RefSeq" id="WP_212696349.1">
    <property type="nucleotide sequence ID" value="NZ_CP058649.1"/>
</dbReference>
<dbReference type="AlphaFoldDB" id="A0A8J8MFZ5"/>
<evidence type="ECO:0000313" key="2">
    <source>
        <dbReference type="Proteomes" id="UP000683246"/>
    </source>
</evidence>
<name>A0A8J8MFZ5_9FIRM</name>
<keyword evidence="2" id="KW-1185">Reference proteome</keyword>
<dbReference type="EMBL" id="CP058649">
    <property type="protein sequence ID" value="QUI20889.1"/>
    <property type="molecule type" value="Genomic_DNA"/>
</dbReference>